<dbReference type="AlphaFoldDB" id="A0A1X0NNE1"/>
<evidence type="ECO:0000313" key="1">
    <source>
        <dbReference type="EMBL" id="ORC86242.1"/>
    </source>
</evidence>
<dbReference type="GeneID" id="39988061"/>
<comment type="caution">
    <text evidence="1">The sequence shown here is derived from an EMBL/GenBank/DDBJ whole genome shotgun (WGS) entry which is preliminary data.</text>
</comment>
<reference evidence="1 2" key="1">
    <citation type="submission" date="2017-03" db="EMBL/GenBank/DDBJ databases">
        <title>An alternative strategy for trypanosome survival in the mammalian bloodstream revealed through genome and transcriptome analysis of the ubiquitous bovine parasite Trypanosoma (Megatrypanum) theileri.</title>
        <authorList>
            <person name="Kelly S."/>
            <person name="Ivens A."/>
            <person name="Mott A."/>
            <person name="O'Neill E."/>
            <person name="Emms D."/>
            <person name="Macleod O."/>
            <person name="Voorheis P."/>
            <person name="Matthews J."/>
            <person name="Matthews K."/>
            <person name="Carrington M."/>
        </authorList>
    </citation>
    <scope>NUCLEOTIDE SEQUENCE [LARGE SCALE GENOMIC DNA]</scope>
    <source>
        <strain evidence="1">Edinburgh</strain>
    </source>
</reference>
<dbReference type="VEuPathDB" id="TriTrypDB:TM35_000291240"/>
<evidence type="ECO:0008006" key="3">
    <source>
        <dbReference type="Google" id="ProtNLM"/>
    </source>
</evidence>
<proteinExistence type="predicted"/>
<name>A0A1X0NNE1_9TRYP</name>
<gene>
    <name evidence="1" type="ORF">TM35_000291240</name>
</gene>
<dbReference type="GO" id="GO:0035091">
    <property type="term" value="F:phosphatidylinositol binding"/>
    <property type="evidence" value="ECO:0007669"/>
    <property type="project" value="InterPro"/>
</dbReference>
<dbReference type="EMBL" id="NBCO01000029">
    <property type="protein sequence ID" value="ORC86242.1"/>
    <property type="molecule type" value="Genomic_DNA"/>
</dbReference>
<accession>A0A1X0NNE1</accession>
<dbReference type="SUPFAM" id="SSF64268">
    <property type="entry name" value="PX domain"/>
    <property type="match status" value="1"/>
</dbReference>
<dbReference type="Gene3D" id="3.30.1520.10">
    <property type="entry name" value="Phox-like domain"/>
    <property type="match status" value="1"/>
</dbReference>
<organism evidence="1 2">
    <name type="scientific">Trypanosoma theileri</name>
    <dbReference type="NCBI Taxonomy" id="67003"/>
    <lineage>
        <taxon>Eukaryota</taxon>
        <taxon>Discoba</taxon>
        <taxon>Euglenozoa</taxon>
        <taxon>Kinetoplastea</taxon>
        <taxon>Metakinetoplastina</taxon>
        <taxon>Trypanosomatida</taxon>
        <taxon>Trypanosomatidae</taxon>
        <taxon>Trypanosoma</taxon>
    </lineage>
</organism>
<keyword evidence="2" id="KW-1185">Reference proteome</keyword>
<dbReference type="OrthoDB" id="430293at2759"/>
<evidence type="ECO:0000313" key="2">
    <source>
        <dbReference type="Proteomes" id="UP000192257"/>
    </source>
</evidence>
<dbReference type="Proteomes" id="UP000192257">
    <property type="component" value="Unassembled WGS sequence"/>
</dbReference>
<sequence length="370" mass="40740">MSSWSLLKENYDFFGGNSEDGGSVITSGGGGDVPCGYVVRIPPPMSGPGRPSNAVEIASITLTHVSMSPDTTRKMVTWYEVLVSTPTHQWSVLKRFSEFLDLHRMIEKVGLLQLSRRQLQRNIISPPSRLSLSQWRRQQLERFVQSLLQTLKDLSIAVVTGLSDKTESLQSTTLGVVRAGFSSFIQFLVTTSYDESLEITTVKKKTDPSIPYEQSPRCLTMDDTGHVPPAKILHIPKRLFTIMLQLPGASLSTVYVDSAFNSSSMQTTSFETPREIIVGGCWNSQITSVSSVLADVPDAGLSSGGSVCDGESARELGEAEGLSQILFDTFPVGEFQMKFEVPSDFAIDEWQSDYAAGVLFLTWRREESIS</sequence>
<protein>
    <recommendedName>
        <fullName evidence="3">PX domain-containing protein</fullName>
    </recommendedName>
</protein>
<dbReference type="InterPro" id="IPR036871">
    <property type="entry name" value="PX_dom_sf"/>
</dbReference>
<dbReference type="RefSeq" id="XP_028880308.1">
    <property type="nucleotide sequence ID" value="XM_029028281.1"/>
</dbReference>